<proteinExistence type="predicted"/>
<dbReference type="Gene3D" id="3.40.50.360">
    <property type="match status" value="1"/>
</dbReference>
<dbReference type="InterPro" id="IPR029039">
    <property type="entry name" value="Flavoprotein-like_sf"/>
</dbReference>
<dbReference type="GO" id="GO:0005829">
    <property type="term" value="C:cytosol"/>
    <property type="evidence" value="ECO:0007669"/>
    <property type="project" value="TreeGrafter"/>
</dbReference>
<evidence type="ECO:0000313" key="2">
    <source>
        <dbReference type="EMBL" id="XBO38405.1"/>
    </source>
</evidence>
<reference evidence="2" key="1">
    <citation type="submission" date="2024-05" db="EMBL/GenBank/DDBJ databases">
        <authorList>
            <person name="Kim S."/>
            <person name="Heo J."/>
            <person name="Choi H."/>
            <person name="Choi Y."/>
            <person name="Kwon S.-W."/>
            <person name="Kim Y."/>
        </authorList>
    </citation>
    <scope>NUCLEOTIDE SEQUENCE</scope>
    <source>
        <strain evidence="2">KACC 23698</strain>
    </source>
</reference>
<sequence length="192" mass="21098">MTEPIRIAMILGSTRPGRFCDTVAAWTGEAIRRAGGFELDVVDPLLVDLPVHHPREPHARVRDLRARIGRADAAMVVTPEYNHGYPAALKHVVDLVGPEWRAKPVGFVSYGGLSGGIRAVEQLRGVFAELHAVTIRDAVAFPNASERFGTDGALIEPPRFERQAHVMLERLRWWAAALRAARTVEPYPAGIA</sequence>
<dbReference type="EC" id="1.-.-.-" evidence="2"/>
<dbReference type="PANTHER" id="PTHR30543:SF21">
    <property type="entry name" value="NAD(P)H-DEPENDENT FMN REDUCTASE LOT6"/>
    <property type="match status" value="1"/>
</dbReference>
<accession>A0AAU7JE38</accession>
<name>A0AAU7JE38_9HYPH</name>
<dbReference type="GO" id="GO:0010181">
    <property type="term" value="F:FMN binding"/>
    <property type="evidence" value="ECO:0007669"/>
    <property type="project" value="TreeGrafter"/>
</dbReference>
<dbReference type="InterPro" id="IPR005025">
    <property type="entry name" value="FMN_Rdtase-like_dom"/>
</dbReference>
<dbReference type="Pfam" id="PF03358">
    <property type="entry name" value="FMN_red"/>
    <property type="match status" value="1"/>
</dbReference>
<dbReference type="SUPFAM" id="SSF52218">
    <property type="entry name" value="Flavoproteins"/>
    <property type="match status" value="1"/>
</dbReference>
<feature type="domain" description="NADPH-dependent FMN reductase-like" evidence="1">
    <location>
        <begin position="6"/>
        <end position="144"/>
    </location>
</feature>
<gene>
    <name evidence="2" type="ORF">ABEG18_22310</name>
</gene>
<protein>
    <submittedName>
        <fullName evidence="2">NAD(P)H-dependent oxidoreductase</fullName>
        <ecNumber evidence="2">1.-.-.-</ecNumber>
    </submittedName>
</protein>
<dbReference type="InterPro" id="IPR050712">
    <property type="entry name" value="NAD(P)H-dep_reductase"/>
</dbReference>
<dbReference type="RefSeq" id="WP_406855241.1">
    <property type="nucleotide sequence ID" value="NZ_CP157484.1"/>
</dbReference>
<dbReference type="AlphaFoldDB" id="A0AAU7JE38"/>
<evidence type="ECO:0000259" key="1">
    <source>
        <dbReference type="Pfam" id="PF03358"/>
    </source>
</evidence>
<dbReference type="PANTHER" id="PTHR30543">
    <property type="entry name" value="CHROMATE REDUCTASE"/>
    <property type="match status" value="1"/>
</dbReference>
<dbReference type="EMBL" id="CP157484">
    <property type="protein sequence ID" value="XBO38405.1"/>
    <property type="molecule type" value="Genomic_DNA"/>
</dbReference>
<organism evidence="2">
    <name type="scientific">Alsobacter sp. KACC 23698</name>
    <dbReference type="NCBI Taxonomy" id="3149229"/>
    <lineage>
        <taxon>Bacteria</taxon>
        <taxon>Pseudomonadati</taxon>
        <taxon>Pseudomonadota</taxon>
        <taxon>Alphaproteobacteria</taxon>
        <taxon>Hyphomicrobiales</taxon>
        <taxon>Alsobacteraceae</taxon>
        <taxon>Alsobacter</taxon>
    </lineage>
</organism>
<dbReference type="GO" id="GO:0016491">
    <property type="term" value="F:oxidoreductase activity"/>
    <property type="evidence" value="ECO:0007669"/>
    <property type="project" value="UniProtKB-KW"/>
</dbReference>
<keyword evidence="2" id="KW-0560">Oxidoreductase</keyword>